<proteinExistence type="predicted"/>
<reference evidence="1 2" key="1">
    <citation type="journal article" date="2020" name="IScience">
        <title>Genome Sequencing of the Endangered Kingdonia uniflora (Circaeasteraceae, Ranunculales) Reveals Potential Mechanisms of Evolutionary Specialization.</title>
        <authorList>
            <person name="Sun Y."/>
            <person name="Deng T."/>
            <person name="Zhang A."/>
            <person name="Moore M.J."/>
            <person name="Landis J.B."/>
            <person name="Lin N."/>
            <person name="Zhang H."/>
            <person name="Zhang X."/>
            <person name="Huang J."/>
            <person name="Zhang X."/>
            <person name="Sun H."/>
            <person name="Wang H."/>
        </authorList>
    </citation>
    <scope>NUCLEOTIDE SEQUENCE [LARGE SCALE GENOMIC DNA]</scope>
    <source>
        <strain evidence="1">TB1705</strain>
        <tissue evidence="1">Leaf</tissue>
    </source>
</reference>
<gene>
    <name evidence="1" type="ORF">GIB67_000572</name>
</gene>
<dbReference type="Proteomes" id="UP000541444">
    <property type="component" value="Unassembled WGS sequence"/>
</dbReference>
<name>A0A7J7MIY7_9MAGN</name>
<keyword evidence="2" id="KW-1185">Reference proteome</keyword>
<dbReference type="AlphaFoldDB" id="A0A7J7MIY7"/>
<dbReference type="EMBL" id="JACGCM010001471">
    <property type="protein sequence ID" value="KAF6154688.1"/>
    <property type="molecule type" value="Genomic_DNA"/>
</dbReference>
<organism evidence="1 2">
    <name type="scientific">Kingdonia uniflora</name>
    <dbReference type="NCBI Taxonomy" id="39325"/>
    <lineage>
        <taxon>Eukaryota</taxon>
        <taxon>Viridiplantae</taxon>
        <taxon>Streptophyta</taxon>
        <taxon>Embryophyta</taxon>
        <taxon>Tracheophyta</taxon>
        <taxon>Spermatophyta</taxon>
        <taxon>Magnoliopsida</taxon>
        <taxon>Ranunculales</taxon>
        <taxon>Circaeasteraceae</taxon>
        <taxon>Kingdonia</taxon>
    </lineage>
</organism>
<evidence type="ECO:0000313" key="1">
    <source>
        <dbReference type="EMBL" id="KAF6154688.1"/>
    </source>
</evidence>
<protein>
    <submittedName>
        <fullName evidence="1">Uncharacterized protein</fullName>
    </submittedName>
</protein>
<accession>A0A7J7MIY7</accession>
<sequence length="68" mass="7534">MTPSFLSAPLKSCYANIHFLNAPSNVSIRNTTLSTSSLGGGILGELLHYHNHYIPHQNTHEINYTPIE</sequence>
<evidence type="ECO:0000313" key="2">
    <source>
        <dbReference type="Proteomes" id="UP000541444"/>
    </source>
</evidence>
<comment type="caution">
    <text evidence="1">The sequence shown here is derived from an EMBL/GenBank/DDBJ whole genome shotgun (WGS) entry which is preliminary data.</text>
</comment>